<proteinExistence type="predicted"/>
<feature type="chain" id="PRO_5038358236" evidence="1">
    <location>
        <begin position="24"/>
        <end position="107"/>
    </location>
</feature>
<name>A0A6J1S6B0_FRAOC</name>
<evidence type="ECO:0000313" key="3">
    <source>
        <dbReference type="RefSeq" id="XP_026274750.2"/>
    </source>
</evidence>
<dbReference type="AlphaFoldDB" id="A0A6J1S6B0"/>
<dbReference type="Proteomes" id="UP000504606">
    <property type="component" value="Unplaced"/>
</dbReference>
<evidence type="ECO:0000313" key="2">
    <source>
        <dbReference type="Proteomes" id="UP000504606"/>
    </source>
</evidence>
<dbReference type="GeneID" id="113203981"/>
<accession>A0A6J1S6B0</accession>
<gene>
    <name evidence="3" type="primary">LOC113203981</name>
</gene>
<organism evidence="2 3">
    <name type="scientific">Frankliniella occidentalis</name>
    <name type="common">Western flower thrips</name>
    <name type="synonym">Euthrips occidentalis</name>
    <dbReference type="NCBI Taxonomy" id="133901"/>
    <lineage>
        <taxon>Eukaryota</taxon>
        <taxon>Metazoa</taxon>
        <taxon>Ecdysozoa</taxon>
        <taxon>Arthropoda</taxon>
        <taxon>Hexapoda</taxon>
        <taxon>Insecta</taxon>
        <taxon>Pterygota</taxon>
        <taxon>Neoptera</taxon>
        <taxon>Paraneoptera</taxon>
        <taxon>Thysanoptera</taxon>
        <taxon>Terebrantia</taxon>
        <taxon>Thripoidea</taxon>
        <taxon>Thripidae</taxon>
        <taxon>Frankliniella</taxon>
    </lineage>
</organism>
<protein>
    <submittedName>
        <fullName evidence="3">Uncharacterized protein LOC113203981</fullName>
    </submittedName>
</protein>
<evidence type="ECO:0000256" key="1">
    <source>
        <dbReference type="SAM" id="SignalP"/>
    </source>
</evidence>
<dbReference type="KEGG" id="foc:113203981"/>
<sequence length="107" mass="11221">MKTIMRTTLLACMLLAALQFAQASPSPALEAALAETKATSLSATNALTCIAKGVYQFIMDINDTLSFCAQLGEGAGEGMILVVFPICTVGTTILDIARIAFDLSQNC</sequence>
<keyword evidence="1" id="KW-0732">Signal</keyword>
<keyword evidence="2" id="KW-1185">Reference proteome</keyword>
<dbReference type="RefSeq" id="XP_026274750.2">
    <property type="nucleotide sequence ID" value="XM_026418965.2"/>
</dbReference>
<feature type="signal peptide" evidence="1">
    <location>
        <begin position="1"/>
        <end position="23"/>
    </location>
</feature>
<reference evidence="3" key="1">
    <citation type="submission" date="2025-08" db="UniProtKB">
        <authorList>
            <consortium name="RefSeq"/>
        </authorList>
    </citation>
    <scope>IDENTIFICATION</scope>
    <source>
        <tissue evidence="3">Whole organism</tissue>
    </source>
</reference>